<accession>A0A5D5AUT2</accession>
<evidence type="ECO:0000256" key="1">
    <source>
        <dbReference type="ARBA" id="ARBA00011073"/>
    </source>
</evidence>
<sequence length="694" mass="72703">MNRRFSVAILLIAIACIGLVAVGVSPAAADDGPSINESELVETIEVDHELPDAEPSTATVEADTFDADSNDESEQLVVELTAVTDERTTRLEEYGDVRDTHGDRVELEVDDDVAEPIAAIEWVVGVRPTSIATPGTESEGVETIKADEVHADGVTGDGVTVGVLDPTGFDVENDEIADNVVDARSFTEGTVHNGGDNDHGTATAEIVTDVAPDADLYLARMETEVGYANAVEWLVESDVDVIVMSAGFYAQPNDGSGFIASVADEAVEDDDVVWVNAAGNSRDEHYLGSFDDRGTKLHYFDGESNVNPLNNGFSVSAGQRIQATLTWDDWEYTNDHYNLLLLVYDGSNWAVVEESSTSHLSGTPTEQISLPAPVTGTYAVAVADVGAGGDHEIQLFASGGRPVYTTPASSVTSPAVGHSTMSVAAVNYYDSSLASYSSRGPTLDGRDGIDVAAPTSVSTTAYGSRGYAGTSAAAPHVGGLAALVRGADPSLDADETADRIRDGSNPNSVDFSRVDEPATDPRHDVGEGMIDASSTVESQGAAFEITDVISVGSIFEGDSFTVQVAVTNTGAKSDTQEIVASVDHATDSTYITLEPGETDQVTFTFADGLESGEHDLVVETDDDSTTIELTVGSEYPVDKPVYDAVAGVSGFDDTSVTGADLTQLRGALLDGNNVIDGVTVTGADYTRLRGYLLG</sequence>
<evidence type="ECO:0000313" key="11">
    <source>
        <dbReference type="Proteomes" id="UP000324104"/>
    </source>
</evidence>
<dbReference type="GO" id="GO:0004252">
    <property type="term" value="F:serine-type endopeptidase activity"/>
    <property type="evidence" value="ECO:0007669"/>
    <property type="project" value="InterPro"/>
</dbReference>
<evidence type="ECO:0000313" key="10">
    <source>
        <dbReference type="EMBL" id="TYT62841.1"/>
    </source>
</evidence>
<feature type="domain" description="CARDB" evidence="9">
    <location>
        <begin position="545"/>
        <end position="628"/>
    </location>
</feature>
<comment type="caution">
    <text evidence="6">Lacks conserved residue(s) required for the propagation of feature annotation.</text>
</comment>
<evidence type="ECO:0000256" key="3">
    <source>
        <dbReference type="ARBA" id="ARBA00022801"/>
    </source>
</evidence>
<organism evidence="10 11">
    <name type="scientific">Natrialba swarupiae</name>
    <dbReference type="NCBI Taxonomy" id="2448032"/>
    <lineage>
        <taxon>Archaea</taxon>
        <taxon>Methanobacteriati</taxon>
        <taxon>Methanobacteriota</taxon>
        <taxon>Stenosarchaea group</taxon>
        <taxon>Halobacteria</taxon>
        <taxon>Halobacteriales</taxon>
        <taxon>Natrialbaceae</taxon>
        <taxon>Natrialba</taxon>
    </lineage>
</organism>
<dbReference type="SUPFAM" id="SSF52743">
    <property type="entry name" value="Subtilisin-like"/>
    <property type="match status" value="1"/>
</dbReference>
<dbReference type="InterPro" id="IPR011635">
    <property type="entry name" value="CARDB"/>
</dbReference>
<evidence type="ECO:0000256" key="4">
    <source>
        <dbReference type="ARBA" id="ARBA00022825"/>
    </source>
</evidence>
<evidence type="ECO:0000256" key="5">
    <source>
        <dbReference type="PIRSR" id="PIRSR615500-1"/>
    </source>
</evidence>
<keyword evidence="2" id="KW-0645">Protease</keyword>
<dbReference type="InterPro" id="IPR015500">
    <property type="entry name" value="Peptidase_S8_subtilisin-rel"/>
</dbReference>
<dbReference type="RefSeq" id="WP_149080570.1">
    <property type="nucleotide sequence ID" value="NZ_VTAW01000005.1"/>
</dbReference>
<dbReference type="Gene3D" id="2.60.40.10">
    <property type="entry name" value="Immunoglobulins"/>
    <property type="match status" value="1"/>
</dbReference>
<reference evidence="10 11" key="1">
    <citation type="submission" date="2019-08" db="EMBL/GenBank/DDBJ databases">
        <title>Archaea genome.</title>
        <authorList>
            <person name="Kajale S."/>
            <person name="Shouche Y."/>
            <person name="Deshpande N."/>
            <person name="Sharma A."/>
        </authorList>
    </citation>
    <scope>NUCLEOTIDE SEQUENCE [LARGE SCALE GENOMIC DNA]</scope>
    <source>
        <strain evidence="10 11">ESP3B_9</strain>
    </source>
</reference>
<feature type="domain" description="Peptidase S8/S53" evidence="8">
    <location>
        <begin position="385"/>
        <end position="501"/>
    </location>
</feature>
<feature type="active site" description="Charge relay system" evidence="5">
    <location>
        <position position="165"/>
    </location>
</feature>
<dbReference type="AlphaFoldDB" id="A0A5D5AUT2"/>
<feature type="active site" description="Charge relay system" evidence="5">
    <location>
        <position position="471"/>
    </location>
</feature>
<dbReference type="InterPro" id="IPR000209">
    <property type="entry name" value="Peptidase_S8/S53_dom"/>
</dbReference>
<feature type="active site" description="Charge relay system" evidence="5">
    <location>
        <position position="199"/>
    </location>
</feature>
<evidence type="ECO:0000256" key="6">
    <source>
        <dbReference type="PROSITE-ProRule" id="PRU01240"/>
    </source>
</evidence>
<dbReference type="InterPro" id="IPR051048">
    <property type="entry name" value="Peptidase_S8/S53_subtilisin"/>
</dbReference>
<dbReference type="PRINTS" id="PR00723">
    <property type="entry name" value="SUBTILISIN"/>
</dbReference>
<evidence type="ECO:0000259" key="8">
    <source>
        <dbReference type="Pfam" id="PF00082"/>
    </source>
</evidence>
<dbReference type="Gene3D" id="2.60.120.380">
    <property type="match status" value="1"/>
</dbReference>
<dbReference type="InterPro" id="IPR036852">
    <property type="entry name" value="Peptidase_S8/S53_dom_sf"/>
</dbReference>
<evidence type="ECO:0000256" key="7">
    <source>
        <dbReference type="SAM" id="MobiDB-lite"/>
    </source>
</evidence>
<dbReference type="PANTHER" id="PTHR43399:SF4">
    <property type="entry name" value="CELL WALL-ASSOCIATED PROTEASE"/>
    <property type="match status" value="1"/>
</dbReference>
<dbReference type="EMBL" id="VTAW01000005">
    <property type="protein sequence ID" value="TYT62841.1"/>
    <property type="molecule type" value="Genomic_DNA"/>
</dbReference>
<gene>
    <name evidence="10" type="ORF">FYC77_05855</name>
</gene>
<dbReference type="PROSITE" id="PS51257">
    <property type="entry name" value="PROKAR_LIPOPROTEIN"/>
    <property type="match status" value="1"/>
</dbReference>
<dbReference type="GO" id="GO:0006508">
    <property type="term" value="P:proteolysis"/>
    <property type="evidence" value="ECO:0007669"/>
    <property type="project" value="UniProtKB-KW"/>
</dbReference>
<evidence type="ECO:0000256" key="2">
    <source>
        <dbReference type="ARBA" id="ARBA00022670"/>
    </source>
</evidence>
<comment type="caution">
    <text evidence="10">The sequence shown here is derived from an EMBL/GenBank/DDBJ whole genome shotgun (WGS) entry which is preliminary data.</text>
</comment>
<dbReference type="Pfam" id="PF07705">
    <property type="entry name" value="CARDB"/>
    <property type="match status" value="1"/>
</dbReference>
<evidence type="ECO:0000259" key="9">
    <source>
        <dbReference type="Pfam" id="PF07705"/>
    </source>
</evidence>
<protein>
    <submittedName>
        <fullName evidence="10">S8 family serine peptidase</fullName>
    </submittedName>
</protein>
<dbReference type="Proteomes" id="UP000324104">
    <property type="component" value="Unassembled WGS sequence"/>
</dbReference>
<keyword evidence="11" id="KW-1185">Reference proteome</keyword>
<keyword evidence="3" id="KW-0378">Hydrolase</keyword>
<feature type="domain" description="Peptidase S8/S53" evidence="8">
    <location>
        <begin position="156"/>
        <end position="299"/>
    </location>
</feature>
<dbReference type="PANTHER" id="PTHR43399">
    <property type="entry name" value="SUBTILISIN-RELATED"/>
    <property type="match status" value="1"/>
</dbReference>
<proteinExistence type="inferred from homology"/>
<keyword evidence="4" id="KW-0720">Serine protease</keyword>
<feature type="compositionally biased region" description="Basic and acidic residues" evidence="7">
    <location>
        <begin position="512"/>
        <end position="523"/>
    </location>
</feature>
<dbReference type="Pfam" id="PF00082">
    <property type="entry name" value="Peptidase_S8"/>
    <property type="match status" value="2"/>
</dbReference>
<dbReference type="InterPro" id="IPR013783">
    <property type="entry name" value="Ig-like_fold"/>
</dbReference>
<comment type="similarity">
    <text evidence="1 6">Belongs to the peptidase S8 family.</text>
</comment>
<feature type="region of interest" description="Disordered" evidence="7">
    <location>
        <begin position="493"/>
        <end position="523"/>
    </location>
</feature>
<dbReference type="PROSITE" id="PS51892">
    <property type="entry name" value="SUBTILASE"/>
    <property type="match status" value="1"/>
</dbReference>
<dbReference type="Gene3D" id="3.40.50.200">
    <property type="entry name" value="Peptidase S8/S53 domain"/>
    <property type="match status" value="1"/>
</dbReference>
<name>A0A5D5AUT2_9EURY</name>